<keyword evidence="1" id="KW-0732">Signal</keyword>
<name>A0A225VVH0_9STRA</name>
<comment type="caution">
    <text evidence="2">The sequence shown here is derived from an EMBL/GenBank/DDBJ whole genome shotgun (WGS) entry which is preliminary data.</text>
</comment>
<feature type="signal peptide" evidence="1">
    <location>
        <begin position="1"/>
        <end position="28"/>
    </location>
</feature>
<evidence type="ECO:0000313" key="2">
    <source>
        <dbReference type="EMBL" id="OWZ09436.1"/>
    </source>
</evidence>
<reference evidence="3" key="1">
    <citation type="submission" date="2017-03" db="EMBL/GenBank/DDBJ databases">
        <title>Phytopthora megakarya and P. palmivora, two closely related causual agents of cacao black pod achieved similar genome size and gene model numbers by different mechanisms.</title>
        <authorList>
            <person name="Ali S."/>
            <person name="Shao J."/>
            <person name="Larry D.J."/>
            <person name="Kronmiller B."/>
            <person name="Shen D."/>
            <person name="Strem M.D."/>
            <person name="Melnick R.L."/>
            <person name="Guiltinan M.J."/>
            <person name="Tyler B.M."/>
            <person name="Meinhardt L.W."/>
            <person name="Bailey B.A."/>
        </authorList>
    </citation>
    <scope>NUCLEOTIDE SEQUENCE [LARGE SCALE GENOMIC DNA]</scope>
    <source>
        <strain evidence="3">zdho120</strain>
    </source>
</reference>
<dbReference type="EMBL" id="NBNE01002792">
    <property type="protein sequence ID" value="OWZ09436.1"/>
    <property type="molecule type" value="Genomic_DNA"/>
</dbReference>
<proteinExistence type="predicted"/>
<organism evidence="2 3">
    <name type="scientific">Phytophthora megakarya</name>
    <dbReference type="NCBI Taxonomy" id="4795"/>
    <lineage>
        <taxon>Eukaryota</taxon>
        <taxon>Sar</taxon>
        <taxon>Stramenopiles</taxon>
        <taxon>Oomycota</taxon>
        <taxon>Peronosporomycetes</taxon>
        <taxon>Peronosporales</taxon>
        <taxon>Peronosporaceae</taxon>
        <taxon>Phytophthora</taxon>
    </lineage>
</organism>
<protein>
    <submittedName>
        <fullName evidence="2">RxLR effector protein</fullName>
    </submittedName>
</protein>
<dbReference type="Proteomes" id="UP000198211">
    <property type="component" value="Unassembled WGS sequence"/>
</dbReference>
<keyword evidence="3" id="KW-1185">Reference proteome</keyword>
<feature type="chain" id="PRO_5013189060" evidence="1">
    <location>
        <begin position="29"/>
        <end position="187"/>
    </location>
</feature>
<dbReference type="AlphaFoldDB" id="A0A225VVH0"/>
<evidence type="ECO:0000256" key="1">
    <source>
        <dbReference type="SAM" id="SignalP"/>
    </source>
</evidence>
<evidence type="ECO:0000313" key="3">
    <source>
        <dbReference type="Proteomes" id="UP000198211"/>
    </source>
</evidence>
<accession>A0A225VVH0</accession>
<gene>
    <name evidence="2" type="ORF">PHMEG_00017862</name>
</gene>
<sequence length="187" mass="20628">MVSPTRVAFSTCIVVLAMNILLVSSVTARLEQPFDTTDTSRQARTPRAVGTVIRFLRTGGTGGEVADEVSHKEDRGFLTGRLITTPGLKLGLKLALETSIAPSKILQDYQKFSVPLKEDYLLLWISYVQKYRTKTGSAIWADDAHVVQTLKEFIPKSQLSVVFNAMKKNTNLHSFGIDLERAATNAV</sequence>